<dbReference type="EMBL" id="CAJNON010000525">
    <property type="protein sequence ID" value="CAF1303016.1"/>
    <property type="molecule type" value="Genomic_DNA"/>
</dbReference>
<evidence type="ECO:0000313" key="3">
    <source>
        <dbReference type="EMBL" id="CAF3709659.1"/>
    </source>
</evidence>
<dbReference type="Proteomes" id="UP000663891">
    <property type="component" value="Unassembled WGS sequence"/>
</dbReference>
<reference evidence="2" key="1">
    <citation type="submission" date="2021-02" db="EMBL/GenBank/DDBJ databases">
        <authorList>
            <person name="Nowell W R."/>
        </authorList>
    </citation>
    <scope>NUCLEOTIDE SEQUENCE</scope>
</reference>
<protein>
    <submittedName>
        <fullName evidence="2">Uncharacterized protein</fullName>
    </submittedName>
</protein>
<comment type="caution">
    <text evidence="2">The sequence shown here is derived from an EMBL/GenBank/DDBJ whole genome shotgun (WGS) entry which is preliminary data.</text>
</comment>
<evidence type="ECO:0000256" key="1">
    <source>
        <dbReference type="SAM" id="MobiDB-lite"/>
    </source>
</evidence>
<dbReference type="AlphaFoldDB" id="A0A815E773"/>
<sequence>MPTTSSDRYSAVSTSSSSSTSSTNCYNNRNNYSSSQSSSTFSPLRSATSSLHVSKLMNSDYRSMQSLKLQQQVYHTPIARVSPLVNNNYQQTDYHNYKDESWLSCEELETIEKRFTDLLQETSDKKSDQRAKSCDRLIIDEDNYKPTILSTSRKSLIDKIDDENNKYSHSTVLSANEILKIESSYRSIGTQVYACRCLCDLYITTAERLGKLEDWILFQHGSPVWLLNSGINPKRQSRLSLVIAEYGSGFPIWQDNITGYSDIKQARDQHITFRLSDKVTLAVLRFHNLSASKEFFSYYISIRNNYHYKHLFSNGHNRSSSCGSTILNNNKKKKKSSSQHLTKSSISNPCQFQHITCLQVKDRVRLTSLNQCLMPTVTYSNQLL</sequence>
<gene>
    <name evidence="3" type="ORF">OKA104_LOCUS13090</name>
    <name evidence="2" type="ORF">VCS650_LOCUS31155</name>
</gene>
<accession>A0A815E773</accession>
<proteinExistence type="predicted"/>
<feature type="region of interest" description="Disordered" evidence="1">
    <location>
        <begin position="323"/>
        <end position="344"/>
    </location>
</feature>
<dbReference type="Proteomes" id="UP000663881">
    <property type="component" value="Unassembled WGS sequence"/>
</dbReference>
<name>A0A815E773_9BILA</name>
<feature type="region of interest" description="Disordered" evidence="1">
    <location>
        <begin position="1"/>
        <end position="43"/>
    </location>
</feature>
<dbReference type="EMBL" id="CAJOAY010000650">
    <property type="protein sequence ID" value="CAF3709659.1"/>
    <property type="molecule type" value="Genomic_DNA"/>
</dbReference>
<evidence type="ECO:0000313" key="4">
    <source>
        <dbReference type="Proteomes" id="UP000663891"/>
    </source>
</evidence>
<evidence type="ECO:0000313" key="2">
    <source>
        <dbReference type="EMBL" id="CAF1303016.1"/>
    </source>
</evidence>
<organism evidence="2 4">
    <name type="scientific">Adineta steineri</name>
    <dbReference type="NCBI Taxonomy" id="433720"/>
    <lineage>
        <taxon>Eukaryota</taxon>
        <taxon>Metazoa</taxon>
        <taxon>Spiralia</taxon>
        <taxon>Gnathifera</taxon>
        <taxon>Rotifera</taxon>
        <taxon>Eurotatoria</taxon>
        <taxon>Bdelloidea</taxon>
        <taxon>Adinetida</taxon>
        <taxon>Adinetidae</taxon>
        <taxon>Adineta</taxon>
    </lineage>
</organism>
<dbReference type="OrthoDB" id="10021476at2759"/>